<keyword evidence="2" id="KW-1185">Reference proteome</keyword>
<proteinExistence type="predicted"/>
<accession>C5K8G9</accession>
<dbReference type="OMA" id="CESHSRI"/>
<dbReference type="Proteomes" id="UP000007800">
    <property type="component" value="Unassembled WGS sequence"/>
</dbReference>
<dbReference type="InParanoid" id="C5K8G9"/>
<dbReference type="RefSeq" id="XP_002787380.1">
    <property type="nucleotide sequence ID" value="XM_002787334.1"/>
</dbReference>
<dbReference type="EMBL" id="GG671131">
    <property type="protein sequence ID" value="EER19176.1"/>
    <property type="molecule type" value="Genomic_DNA"/>
</dbReference>
<name>C5K8G9_PERM5</name>
<sequence>MAWLSSWLEEEPHGYSMSSQDLAARTISENDGDRENLPHRDVTYIPGGEVFDSFKSAREKLVSASGHGVTSKGSYVAKDGVRYHKFVCTYHRRRGWQPCGYRAQIVESNSTFQVRFAQSPYKTHQHERLPDYVFQQEPTLSNAAMNLVERHTKEGLDASQSFRSLRELGQLPPNQEGSKIMKAIYNKRSRTEKREDERIGNTKAEIRAWCESKLATPSEPDEAYCLDYMMGPNTYFIFSTTGLLSNNASIPNITVDFTNGLSWLGFKTLVCGSINASGQFRLLAFALTCKETATEVTALFAALRRHCEELGINHRPDTLIGDSAESTVH</sequence>
<protein>
    <recommendedName>
        <fullName evidence="3">MULE transposase domain-containing protein</fullName>
    </recommendedName>
</protein>
<evidence type="ECO:0008006" key="3">
    <source>
        <dbReference type="Google" id="ProtNLM"/>
    </source>
</evidence>
<dbReference type="GeneID" id="9039415"/>
<evidence type="ECO:0000313" key="2">
    <source>
        <dbReference type="Proteomes" id="UP000007800"/>
    </source>
</evidence>
<dbReference type="OrthoDB" id="10379150at2759"/>
<gene>
    <name evidence="1" type="ORF">Pmar_PMAR028641</name>
</gene>
<evidence type="ECO:0000313" key="1">
    <source>
        <dbReference type="EMBL" id="EER19176.1"/>
    </source>
</evidence>
<reference evidence="1 2" key="1">
    <citation type="submission" date="2008-07" db="EMBL/GenBank/DDBJ databases">
        <authorList>
            <person name="El-Sayed N."/>
            <person name="Caler E."/>
            <person name="Inman J."/>
            <person name="Amedeo P."/>
            <person name="Hass B."/>
            <person name="Wortman J."/>
        </authorList>
    </citation>
    <scope>NUCLEOTIDE SEQUENCE [LARGE SCALE GENOMIC DNA]</scope>
    <source>
        <strain evidence="2">ATCC 50983 / TXsc</strain>
    </source>
</reference>
<organism evidence="2">
    <name type="scientific">Perkinsus marinus (strain ATCC 50983 / TXsc)</name>
    <dbReference type="NCBI Taxonomy" id="423536"/>
    <lineage>
        <taxon>Eukaryota</taxon>
        <taxon>Sar</taxon>
        <taxon>Alveolata</taxon>
        <taxon>Perkinsozoa</taxon>
        <taxon>Perkinsea</taxon>
        <taxon>Perkinsida</taxon>
        <taxon>Perkinsidae</taxon>
        <taxon>Perkinsus</taxon>
    </lineage>
</organism>
<dbReference type="AlphaFoldDB" id="C5K8G9"/>